<evidence type="ECO:0000313" key="1">
    <source>
        <dbReference type="EMBL" id="MEJ8824778.1"/>
    </source>
</evidence>
<name>A0ABU8W590_9BURK</name>
<gene>
    <name evidence="1" type="ORF">WKW80_22510</name>
</gene>
<dbReference type="EMBL" id="JBBKZV010000016">
    <property type="protein sequence ID" value="MEJ8824778.1"/>
    <property type="molecule type" value="Genomic_DNA"/>
</dbReference>
<dbReference type="Proteomes" id="UP001363010">
    <property type="component" value="Unassembled WGS sequence"/>
</dbReference>
<proteinExistence type="predicted"/>
<reference evidence="1 2" key="1">
    <citation type="submission" date="2024-03" db="EMBL/GenBank/DDBJ databases">
        <title>Novel species of the genus Variovorax.</title>
        <authorList>
            <person name="Liu Q."/>
            <person name="Xin Y.-H."/>
        </authorList>
    </citation>
    <scope>NUCLEOTIDE SEQUENCE [LARGE SCALE GENOMIC DNA]</scope>
    <source>
        <strain evidence="1 2">KACC 18501</strain>
    </source>
</reference>
<protein>
    <recommendedName>
        <fullName evidence="3">Lysine-specific metallo-endopeptidase domain-containing protein</fullName>
    </recommendedName>
</protein>
<sequence>MPGFTKPTTLLRKAEVGLRKAVGAHVPADPRRGFTDHMEVLSSQLMIGYKKYPAATGYPSDAMKAAAVAATALAARVMRKVNDEFAGILMLRRKESALMQEVLEAHFHLRAGDDAGGTLKSNVVDRKFSLKAVVEKDRRWVLEKIRQNMLSLSFHLNTGVYLIDIDASRRDIGSGQDINPADADDTEEAYVSHTKTKYDANTWRATNYKAVSNSISGFRKGEMHVSLEVLETYSALSYARVIIHEATHKYLCTADEAYAHQDTYAGKSLAQMLNNADSYAWAAISLYCGALKMGDPSDVPTDWEQCA</sequence>
<keyword evidence="2" id="KW-1185">Reference proteome</keyword>
<organism evidence="1 2">
    <name type="scientific">Variovorax humicola</name>
    <dbReference type="NCBI Taxonomy" id="1769758"/>
    <lineage>
        <taxon>Bacteria</taxon>
        <taxon>Pseudomonadati</taxon>
        <taxon>Pseudomonadota</taxon>
        <taxon>Betaproteobacteria</taxon>
        <taxon>Burkholderiales</taxon>
        <taxon>Comamonadaceae</taxon>
        <taxon>Variovorax</taxon>
    </lineage>
</organism>
<dbReference type="RefSeq" id="WP_340365800.1">
    <property type="nucleotide sequence ID" value="NZ_JBBKZV010000016.1"/>
</dbReference>
<accession>A0ABU8W590</accession>
<evidence type="ECO:0000313" key="2">
    <source>
        <dbReference type="Proteomes" id="UP001363010"/>
    </source>
</evidence>
<dbReference type="InterPro" id="IPR024079">
    <property type="entry name" value="MetalloPept_cat_dom_sf"/>
</dbReference>
<evidence type="ECO:0008006" key="3">
    <source>
        <dbReference type="Google" id="ProtNLM"/>
    </source>
</evidence>
<comment type="caution">
    <text evidence="1">The sequence shown here is derived from an EMBL/GenBank/DDBJ whole genome shotgun (WGS) entry which is preliminary data.</text>
</comment>
<dbReference type="Gene3D" id="3.40.390.10">
    <property type="entry name" value="Collagenase (Catalytic Domain)"/>
    <property type="match status" value="1"/>
</dbReference>